<dbReference type="AlphaFoldDB" id="A0A8T5GF65"/>
<feature type="binding site" evidence="2">
    <location>
        <position position="134"/>
    </location>
    <ligand>
        <name>a divalent metal cation</name>
        <dbReference type="ChEBI" id="CHEBI:60240"/>
        <label>2</label>
    </ligand>
</feature>
<dbReference type="GO" id="GO:0046872">
    <property type="term" value="F:metal ion binding"/>
    <property type="evidence" value="ECO:0007669"/>
    <property type="project" value="UniProtKB-KW"/>
</dbReference>
<feature type="binding site" evidence="2">
    <location>
        <position position="11"/>
    </location>
    <ligand>
        <name>a divalent metal cation</name>
        <dbReference type="ChEBI" id="CHEBI:60240"/>
        <label>1</label>
    </ligand>
</feature>
<dbReference type="SUPFAM" id="SSF51556">
    <property type="entry name" value="Metallo-dependent hydrolases"/>
    <property type="match status" value="1"/>
</dbReference>
<feature type="binding site" evidence="2">
    <location>
        <position position="205"/>
    </location>
    <ligand>
        <name>a divalent metal cation</name>
        <dbReference type="ChEBI" id="CHEBI:60240"/>
        <label>1</label>
    </ligand>
</feature>
<evidence type="ECO:0000313" key="3">
    <source>
        <dbReference type="EMBL" id="MBT4870653.1"/>
    </source>
</evidence>
<comment type="caution">
    <text evidence="3">The sequence shown here is derived from an EMBL/GenBank/DDBJ whole genome shotgun (WGS) entry which is preliminary data.</text>
</comment>
<dbReference type="PANTHER" id="PTHR46124:SF2">
    <property type="entry name" value="D-AMINOACYL-TRNA DEACYLASE"/>
    <property type="match status" value="1"/>
</dbReference>
<dbReference type="CDD" id="cd01310">
    <property type="entry name" value="TatD_DNAse"/>
    <property type="match status" value="1"/>
</dbReference>
<dbReference type="GO" id="GO:0016788">
    <property type="term" value="F:hydrolase activity, acting on ester bonds"/>
    <property type="evidence" value="ECO:0007669"/>
    <property type="project" value="InterPro"/>
</dbReference>
<dbReference type="PANTHER" id="PTHR46124">
    <property type="entry name" value="D-AMINOACYL-TRNA DEACYLASE"/>
    <property type="match status" value="1"/>
</dbReference>
<dbReference type="InterPro" id="IPR018228">
    <property type="entry name" value="DNase_TatD-rel_CS"/>
</dbReference>
<sequence length="251" mass="29288">MIKMFYDSHAHINMLTKKELEEMLERTKDKNVDEIISCSTSFESNKQNLLLSKKFPQIKAAIGLYPLDAMELEEKELDRAFGFFEKHIKEVKAIGEVGMDYKYCKTDEDKEKQKDIFIRFIELGKKYDKPLIIHSRYAQRQVIETLEKEDCEKVLLHSFVDSKKLMLRAANNNWFVGVGMSVLFNEQVQRNISEFPIENLLLETDSPIRFDGKKAMSDDIISIANKVASLKEIEIGLIEKRQEANYTKLFE</sequence>
<dbReference type="InterPro" id="IPR032466">
    <property type="entry name" value="Metal_Hydrolase"/>
</dbReference>
<keyword evidence="1 3" id="KW-0378">Hydrolase</keyword>
<organism evidence="3 4">
    <name type="scientific">Candidatus Iainarchaeum sp</name>
    <dbReference type="NCBI Taxonomy" id="3101447"/>
    <lineage>
        <taxon>Archaea</taxon>
        <taxon>Candidatus Iainarchaeota</taxon>
        <taxon>Candidatus Iainarchaeia</taxon>
        <taxon>Candidatus Iainarchaeales</taxon>
        <taxon>Candidatus Iainarchaeaceae</taxon>
        <taxon>Candidatus Iainarchaeum</taxon>
    </lineage>
</organism>
<feature type="binding site" evidence="2">
    <location>
        <position position="96"/>
    </location>
    <ligand>
        <name>a divalent metal cation</name>
        <dbReference type="ChEBI" id="CHEBI:60240"/>
        <label>1</label>
    </ligand>
</feature>
<protein>
    <submittedName>
        <fullName evidence="3">TatD family hydrolase</fullName>
    </submittedName>
</protein>
<evidence type="ECO:0000256" key="1">
    <source>
        <dbReference type="ARBA" id="ARBA00022801"/>
    </source>
</evidence>
<feature type="binding site" evidence="2">
    <location>
        <position position="157"/>
    </location>
    <ligand>
        <name>a divalent metal cation</name>
        <dbReference type="ChEBI" id="CHEBI:60240"/>
        <label>2</label>
    </ligand>
</feature>
<accession>A0A8T5GF65</accession>
<dbReference type="PIRSF" id="PIRSF005902">
    <property type="entry name" value="DNase_TatD"/>
    <property type="match status" value="1"/>
</dbReference>
<dbReference type="Gene3D" id="3.20.20.140">
    <property type="entry name" value="Metal-dependent hydrolases"/>
    <property type="match status" value="1"/>
</dbReference>
<dbReference type="EMBL" id="JABJNZ010000048">
    <property type="protein sequence ID" value="MBT4870653.1"/>
    <property type="molecule type" value="Genomic_DNA"/>
</dbReference>
<dbReference type="PROSITE" id="PS01137">
    <property type="entry name" value="TATD_1"/>
    <property type="match status" value="1"/>
</dbReference>
<dbReference type="Pfam" id="PF01026">
    <property type="entry name" value="TatD_DNase"/>
    <property type="match status" value="1"/>
</dbReference>
<dbReference type="Proteomes" id="UP000722459">
    <property type="component" value="Unassembled WGS sequence"/>
</dbReference>
<dbReference type="InterPro" id="IPR001130">
    <property type="entry name" value="TatD-like"/>
</dbReference>
<evidence type="ECO:0000313" key="4">
    <source>
        <dbReference type="Proteomes" id="UP000722459"/>
    </source>
</evidence>
<reference evidence="3" key="1">
    <citation type="journal article" date="2021" name="ISME J.">
        <title>Mercury methylation by metabolically versatile and cosmopolitan marine bacteria.</title>
        <authorList>
            <person name="Lin H."/>
            <person name="Ascher D.B."/>
            <person name="Myung Y."/>
            <person name="Lamborg C.H."/>
            <person name="Hallam S.J."/>
            <person name="Gionfriddo C.M."/>
            <person name="Holt K.E."/>
            <person name="Moreau J.W."/>
        </authorList>
    </citation>
    <scope>NUCLEOTIDE SEQUENCE</scope>
    <source>
        <strain evidence="3">SI075_bin30</strain>
    </source>
</reference>
<name>A0A8T5GF65_9ARCH</name>
<keyword evidence="2" id="KW-0479">Metal-binding</keyword>
<evidence type="ECO:0000256" key="2">
    <source>
        <dbReference type="PIRSR" id="PIRSR005902-1"/>
    </source>
</evidence>
<feature type="binding site" evidence="2">
    <location>
        <position position="9"/>
    </location>
    <ligand>
        <name>a divalent metal cation</name>
        <dbReference type="ChEBI" id="CHEBI:60240"/>
        <label>1</label>
    </ligand>
</feature>
<gene>
    <name evidence="3" type="ORF">HON47_03710</name>
</gene>
<proteinExistence type="predicted"/>